<keyword evidence="13" id="KW-0732">Signal</keyword>
<keyword evidence="16" id="KW-0675">Receptor</keyword>
<evidence type="ECO:0000256" key="6">
    <source>
        <dbReference type="ARBA" id="ARBA00023004"/>
    </source>
</evidence>
<evidence type="ECO:0000313" key="17">
    <source>
        <dbReference type="Proteomes" id="UP001500738"/>
    </source>
</evidence>
<evidence type="ECO:0000256" key="12">
    <source>
        <dbReference type="RuleBase" id="RU003357"/>
    </source>
</evidence>
<dbReference type="Pfam" id="PF00593">
    <property type="entry name" value="TonB_dep_Rec_b-barrel"/>
    <property type="match status" value="1"/>
</dbReference>
<protein>
    <submittedName>
        <fullName evidence="16">TonB-dependent receptor</fullName>
    </submittedName>
</protein>
<evidence type="ECO:0000313" key="16">
    <source>
        <dbReference type="EMBL" id="GAA0861608.1"/>
    </source>
</evidence>
<dbReference type="InterPro" id="IPR039426">
    <property type="entry name" value="TonB-dep_rcpt-like"/>
</dbReference>
<keyword evidence="4" id="KW-0410">Iron transport</keyword>
<dbReference type="CDD" id="cd01347">
    <property type="entry name" value="ligand_gated_channel"/>
    <property type="match status" value="1"/>
</dbReference>
<name>A0ABN1LXJ7_9SPHN</name>
<evidence type="ECO:0000256" key="4">
    <source>
        <dbReference type="ARBA" id="ARBA00022496"/>
    </source>
</evidence>
<feature type="domain" description="TonB-dependent receptor plug" evidence="15">
    <location>
        <begin position="62"/>
        <end position="171"/>
    </location>
</feature>
<comment type="similarity">
    <text evidence="11 12">Belongs to the TonB-dependent receptor family.</text>
</comment>
<comment type="caution">
    <text evidence="16">The sequence shown here is derived from an EMBL/GenBank/DDBJ whole genome shotgun (WGS) entry which is preliminary data.</text>
</comment>
<keyword evidence="8 12" id="KW-0798">TonB box</keyword>
<keyword evidence="5 11" id="KW-0812">Transmembrane</keyword>
<evidence type="ECO:0000256" key="2">
    <source>
        <dbReference type="ARBA" id="ARBA00022448"/>
    </source>
</evidence>
<evidence type="ECO:0000256" key="3">
    <source>
        <dbReference type="ARBA" id="ARBA00022452"/>
    </source>
</evidence>
<evidence type="ECO:0000256" key="11">
    <source>
        <dbReference type="PROSITE-ProRule" id="PRU01360"/>
    </source>
</evidence>
<feature type="chain" id="PRO_5046216336" evidence="13">
    <location>
        <begin position="32"/>
        <end position="819"/>
    </location>
</feature>
<evidence type="ECO:0000256" key="1">
    <source>
        <dbReference type="ARBA" id="ARBA00004571"/>
    </source>
</evidence>
<keyword evidence="10 11" id="KW-0998">Cell outer membrane</keyword>
<evidence type="ECO:0000256" key="5">
    <source>
        <dbReference type="ARBA" id="ARBA00022692"/>
    </source>
</evidence>
<evidence type="ECO:0000256" key="8">
    <source>
        <dbReference type="ARBA" id="ARBA00023077"/>
    </source>
</evidence>
<dbReference type="RefSeq" id="WP_215348968.1">
    <property type="nucleotide sequence ID" value="NZ_BAAAFE010000003.1"/>
</dbReference>
<dbReference type="PROSITE" id="PS52016">
    <property type="entry name" value="TONB_DEPENDENT_REC_3"/>
    <property type="match status" value="1"/>
</dbReference>
<sequence length="819" mass="88788">MRSRDIHAVRLLGVTALSGVLASLATQPALAQDAPTDTAAAEEASSGNDIVVTANRRQQDVTQIPYNITAVTAESLERSGVATLEDLSRQVPNLVVTSSGNQFLGAQRQIMRGLNASANNRNGVALEQNPVGTYLGNAPYASYFQVEDIERVEVLRGPQGTLYGSGALGGAIRLIPNQPALGRFEGRLKASGADIAHSADYDYGFGGLVNIPVGETLAVRLSASHDYEGGFIDTYGIFARGSDDPIGKPILADPSQPQTSAPSVYNKKDANTSRVTNIRGAIRWQPVAEIDITLAHNLSRLKGFGPSNDTPAYQGGPDPLAPSISYPDTGEYEVVARSRQPFERTSNMTTLDMSYDLGFATLSSTSSYFKTDGEVWVDGTWGNLGLPPAYLPYYTGTPINPRYNAIYQYADRTTSKTQELRLVSNGDGPIDYTVGLYYQREKARTAWNGHAPGQQAYNQLPGVTTPGFGPLGPEEFIFAVSGTNRFTEKAAFGEITWHAIEGLDLTAGVRVFEQKLRRSVDNILPAFGISESSVNSAKFSDAKFRLNATYEYTPGHRVYATFSQGFRRGGANAFALTGFIREPASLLNYEPDSVDNFEVGVKGRFANGWRYTADVFLAKWKDPQIGGFTAVNFWPAVFNGKEAESKGFELELSGNITDTLSFQGGYAYTKATLTEDFCVESGDGSGVPGGDIPCAIVGTKGTSLPSAPRHSGTFSLNYEHDLNDEDTITASFNGNYKGKSRMNLPTLGARYPMIPSYWLFNAYVGWSHGPVSASLFARNLFDKRTVFAVNTRITPYAPIDLYESVGRPRTIGIELGYKW</sequence>
<dbReference type="PANTHER" id="PTHR32552:SF81">
    <property type="entry name" value="TONB-DEPENDENT OUTER MEMBRANE RECEPTOR"/>
    <property type="match status" value="1"/>
</dbReference>
<dbReference type="Pfam" id="PF07715">
    <property type="entry name" value="Plug"/>
    <property type="match status" value="1"/>
</dbReference>
<organism evidence="16 17">
    <name type="scientific">Sphingopyxis soli</name>
    <dbReference type="NCBI Taxonomy" id="592051"/>
    <lineage>
        <taxon>Bacteria</taxon>
        <taxon>Pseudomonadati</taxon>
        <taxon>Pseudomonadota</taxon>
        <taxon>Alphaproteobacteria</taxon>
        <taxon>Sphingomonadales</taxon>
        <taxon>Sphingomonadaceae</taxon>
        <taxon>Sphingopyxis</taxon>
    </lineage>
</organism>
<evidence type="ECO:0000256" key="10">
    <source>
        <dbReference type="ARBA" id="ARBA00023237"/>
    </source>
</evidence>
<feature type="signal peptide" evidence="13">
    <location>
        <begin position="1"/>
        <end position="31"/>
    </location>
</feature>
<keyword evidence="2 11" id="KW-0813">Transport</keyword>
<reference evidence="16 17" key="1">
    <citation type="journal article" date="2019" name="Int. J. Syst. Evol. Microbiol.">
        <title>The Global Catalogue of Microorganisms (GCM) 10K type strain sequencing project: providing services to taxonomists for standard genome sequencing and annotation.</title>
        <authorList>
            <consortium name="The Broad Institute Genomics Platform"/>
            <consortium name="The Broad Institute Genome Sequencing Center for Infectious Disease"/>
            <person name="Wu L."/>
            <person name="Ma J."/>
        </authorList>
    </citation>
    <scope>NUCLEOTIDE SEQUENCE [LARGE SCALE GENOMIC DNA]</scope>
    <source>
        <strain evidence="16 17">JCM 15910</strain>
    </source>
</reference>
<keyword evidence="3 11" id="KW-1134">Transmembrane beta strand</keyword>
<evidence type="ECO:0000259" key="14">
    <source>
        <dbReference type="Pfam" id="PF00593"/>
    </source>
</evidence>
<gene>
    <name evidence="16" type="ORF">GCM10009115_04930</name>
</gene>
<accession>A0ABN1LXJ7</accession>
<dbReference type="Gene3D" id="2.40.170.20">
    <property type="entry name" value="TonB-dependent receptor, beta-barrel domain"/>
    <property type="match status" value="2"/>
</dbReference>
<keyword evidence="9 11" id="KW-0472">Membrane</keyword>
<dbReference type="Proteomes" id="UP001500738">
    <property type="component" value="Unassembled WGS sequence"/>
</dbReference>
<dbReference type="PANTHER" id="PTHR32552">
    <property type="entry name" value="FERRICHROME IRON RECEPTOR-RELATED"/>
    <property type="match status" value="1"/>
</dbReference>
<dbReference type="SUPFAM" id="SSF56935">
    <property type="entry name" value="Porins"/>
    <property type="match status" value="1"/>
</dbReference>
<evidence type="ECO:0000256" key="13">
    <source>
        <dbReference type="SAM" id="SignalP"/>
    </source>
</evidence>
<dbReference type="InterPro" id="IPR036942">
    <property type="entry name" value="Beta-barrel_TonB_sf"/>
</dbReference>
<evidence type="ECO:0000256" key="7">
    <source>
        <dbReference type="ARBA" id="ARBA00023065"/>
    </source>
</evidence>
<evidence type="ECO:0000259" key="15">
    <source>
        <dbReference type="Pfam" id="PF07715"/>
    </source>
</evidence>
<dbReference type="InterPro" id="IPR000531">
    <property type="entry name" value="Beta-barrel_TonB"/>
</dbReference>
<dbReference type="InterPro" id="IPR012910">
    <property type="entry name" value="Plug_dom"/>
</dbReference>
<proteinExistence type="inferred from homology"/>
<evidence type="ECO:0000256" key="9">
    <source>
        <dbReference type="ARBA" id="ARBA00023136"/>
    </source>
</evidence>
<dbReference type="EMBL" id="BAAAFE010000003">
    <property type="protein sequence ID" value="GAA0861608.1"/>
    <property type="molecule type" value="Genomic_DNA"/>
</dbReference>
<keyword evidence="6" id="KW-0408">Iron</keyword>
<feature type="domain" description="TonB-dependent receptor-like beta-barrel" evidence="14">
    <location>
        <begin position="296"/>
        <end position="780"/>
    </location>
</feature>
<keyword evidence="17" id="KW-1185">Reference proteome</keyword>
<keyword evidence="7" id="KW-0406">Ion transport</keyword>
<comment type="subcellular location">
    <subcellularLocation>
        <location evidence="1 11">Cell outer membrane</location>
        <topology evidence="1 11">Multi-pass membrane protein</topology>
    </subcellularLocation>
</comment>